<dbReference type="PANTHER" id="PTHR22930:SF228">
    <property type="entry name" value="PROTEIN ALP1-LIKE"/>
    <property type="match status" value="1"/>
</dbReference>
<dbReference type="Proteomes" id="UP000734854">
    <property type="component" value="Unassembled WGS sequence"/>
</dbReference>
<dbReference type="InterPro" id="IPR045249">
    <property type="entry name" value="HARBI1-like"/>
</dbReference>
<evidence type="ECO:0008006" key="3">
    <source>
        <dbReference type="Google" id="ProtNLM"/>
    </source>
</evidence>
<reference evidence="1 2" key="1">
    <citation type="submission" date="2020-08" db="EMBL/GenBank/DDBJ databases">
        <title>Plant Genome Project.</title>
        <authorList>
            <person name="Zhang R.-G."/>
        </authorList>
    </citation>
    <scope>NUCLEOTIDE SEQUENCE [LARGE SCALE GENOMIC DNA]</scope>
    <source>
        <tissue evidence="1">Rhizome</tissue>
    </source>
</reference>
<organism evidence="1 2">
    <name type="scientific">Zingiber officinale</name>
    <name type="common">Ginger</name>
    <name type="synonym">Amomum zingiber</name>
    <dbReference type="NCBI Taxonomy" id="94328"/>
    <lineage>
        <taxon>Eukaryota</taxon>
        <taxon>Viridiplantae</taxon>
        <taxon>Streptophyta</taxon>
        <taxon>Embryophyta</taxon>
        <taxon>Tracheophyta</taxon>
        <taxon>Spermatophyta</taxon>
        <taxon>Magnoliopsida</taxon>
        <taxon>Liliopsida</taxon>
        <taxon>Zingiberales</taxon>
        <taxon>Zingiberaceae</taxon>
        <taxon>Zingiber</taxon>
    </lineage>
</organism>
<dbReference type="PANTHER" id="PTHR22930">
    <property type="match status" value="1"/>
</dbReference>
<accession>A0A8J5G9R1</accession>
<keyword evidence="2" id="KW-1185">Reference proteome</keyword>
<dbReference type="EMBL" id="JACMSC010000012">
    <property type="protein sequence ID" value="KAG6494942.1"/>
    <property type="molecule type" value="Genomic_DNA"/>
</dbReference>
<gene>
    <name evidence="1" type="ORF">ZIOFF_042728</name>
</gene>
<comment type="caution">
    <text evidence="1">The sequence shown here is derived from an EMBL/GenBank/DDBJ whole genome shotgun (WGS) entry which is preliminary data.</text>
</comment>
<sequence length="161" mass="18234">MNILQDGKKLTVEERNCLGAIDGTHVSTWAPTSIQTSFRDRKVIVTQNVMLACDFDILFTFAFTGWEGMANDSRVFIDTLTRHENNFPKPCSGDFNDQKPNPIDPSQIPQMGHALSFAVAILIRMRIQLRRLRAFYTEAPTYHWGTSSTEASSSYSEVRLI</sequence>
<protein>
    <recommendedName>
        <fullName evidence="3">DDE Tnp4 domain-containing protein</fullName>
    </recommendedName>
</protein>
<evidence type="ECO:0000313" key="1">
    <source>
        <dbReference type="EMBL" id="KAG6494942.1"/>
    </source>
</evidence>
<dbReference type="AlphaFoldDB" id="A0A8J5G9R1"/>
<evidence type="ECO:0000313" key="2">
    <source>
        <dbReference type="Proteomes" id="UP000734854"/>
    </source>
</evidence>
<proteinExistence type="predicted"/>
<name>A0A8J5G9R1_ZINOF</name>